<reference evidence="2" key="1">
    <citation type="submission" date="2015-04" db="UniProtKB">
        <authorList>
            <consortium name="EnsemblPlants"/>
        </authorList>
    </citation>
    <scope>IDENTIFICATION</scope>
</reference>
<keyword evidence="3" id="KW-1185">Reference proteome</keyword>
<organism evidence="2">
    <name type="scientific">Oryza punctata</name>
    <name type="common">Red rice</name>
    <dbReference type="NCBI Taxonomy" id="4537"/>
    <lineage>
        <taxon>Eukaryota</taxon>
        <taxon>Viridiplantae</taxon>
        <taxon>Streptophyta</taxon>
        <taxon>Embryophyta</taxon>
        <taxon>Tracheophyta</taxon>
        <taxon>Spermatophyta</taxon>
        <taxon>Magnoliopsida</taxon>
        <taxon>Liliopsida</taxon>
        <taxon>Poales</taxon>
        <taxon>Poaceae</taxon>
        <taxon>BOP clade</taxon>
        <taxon>Oryzoideae</taxon>
        <taxon>Oryzeae</taxon>
        <taxon>Oryzinae</taxon>
        <taxon>Oryza</taxon>
    </lineage>
</organism>
<feature type="compositionally biased region" description="Basic and acidic residues" evidence="1">
    <location>
        <begin position="115"/>
        <end position="124"/>
    </location>
</feature>
<evidence type="ECO:0000256" key="1">
    <source>
        <dbReference type="SAM" id="MobiDB-lite"/>
    </source>
</evidence>
<accession>A0A0E0M483</accession>
<name>A0A0E0M483_ORYPU</name>
<dbReference type="Proteomes" id="UP000026962">
    <property type="component" value="Chromosome 9"/>
</dbReference>
<feature type="region of interest" description="Disordered" evidence="1">
    <location>
        <begin position="1"/>
        <end position="32"/>
    </location>
</feature>
<dbReference type="EnsemblPlants" id="OPUNC09G17180.1">
    <property type="protein sequence ID" value="OPUNC09G17180.1"/>
    <property type="gene ID" value="OPUNC09G17180"/>
</dbReference>
<evidence type="ECO:0000313" key="3">
    <source>
        <dbReference type="Proteomes" id="UP000026962"/>
    </source>
</evidence>
<feature type="region of interest" description="Disordered" evidence="1">
    <location>
        <begin position="81"/>
        <end position="128"/>
    </location>
</feature>
<reference evidence="2" key="2">
    <citation type="submission" date="2018-05" db="EMBL/GenBank/DDBJ databases">
        <title>OpunRS2 (Oryza punctata Reference Sequence Version 2).</title>
        <authorList>
            <person name="Zhang J."/>
            <person name="Kudrna D."/>
            <person name="Lee S."/>
            <person name="Talag J."/>
            <person name="Welchert J."/>
            <person name="Wing R.A."/>
        </authorList>
    </citation>
    <scope>NUCLEOTIDE SEQUENCE [LARGE SCALE GENOMIC DNA]</scope>
</reference>
<protein>
    <submittedName>
        <fullName evidence="2">Uncharacterized protein</fullName>
    </submittedName>
</protein>
<proteinExistence type="predicted"/>
<sequence length="177" mass="18841">MPGRKALPGRSTRLPEFASTATAPPPPDADEFTPAVTLVLQRTRPVAPSDKTRLPSLATASVEAGEEGWSAMGAAWSATHTTLDDGEKKPMAKAPPSETRVEPGDSVLPMASRSSEAHSDGHEIKKTKRRMAMQLVKKKLVKAMDCGLIDLPSSIVVLPFSKRDTTEDMSGLSSGFS</sequence>
<evidence type="ECO:0000313" key="2">
    <source>
        <dbReference type="EnsemblPlants" id="OPUNC09G17180.1"/>
    </source>
</evidence>
<dbReference type="Gramene" id="OPUNC09G17180.1">
    <property type="protein sequence ID" value="OPUNC09G17180.1"/>
    <property type="gene ID" value="OPUNC09G17180"/>
</dbReference>
<dbReference type="AlphaFoldDB" id="A0A0E0M483"/>
<dbReference type="HOGENOM" id="CLU_1520247_0_0_1"/>